<dbReference type="AlphaFoldDB" id="A0AAE8M5T2"/>
<keyword evidence="1" id="KW-0732">Signal</keyword>
<gene>
    <name evidence="2" type="ORF">FTOL_04391</name>
</gene>
<reference evidence="2" key="1">
    <citation type="submission" date="2018-03" db="EMBL/GenBank/DDBJ databases">
        <authorList>
            <person name="Guldener U."/>
        </authorList>
    </citation>
    <scope>NUCLEOTIDE SEQUENCE</scope>
</reference>
<evidence type="ECO:0000313" key="3">
    <source>
        <dbReference type="Proteomes" id="UP001187734"/>
    </source>
</evidence>
<evidence type="ECO:0000313" key="2">
    <source>
        <dbReference type="EMBL" id="SPJ74660.1"/>
    </source>
</evidence>
<protein>
    <submittedName>
        <fullName evidence="2">Uncharacterized protein</fullName>
    </submittedName>
</protein>
<comment type="caution">
    <text evidence="2">The sequence shown here is derived from an EMBL/GenBank/DDBJ whole genome shotgun (WGS) entry which is preliminary data.</text>
</comment>
<keyword evidence="3" id="KW-1185">Reference proteome</keyword>
<proteinExistence type="predicted"/>
<dbReference type="EMBL" id="ONZP01000131">
    <property type="protein sequence ID" value="SPJ74660.1"/>
    <property type="molecule type" value="Genomic_DNA"/>
</dbReference>
<organism evidence="2 3">
    <name type="scientific">Fusarium torulosum</name>
    <dbReference type="NCBI Taxonomy" id="33205"/>
    <lineage>
        <taxon>Eukaryota</taxon>
        <taxon>Fungi</taxon>
        <taxon>Dikarya</taxon>
        <taxon>Ascomycota</taxon>
        <taxon>Pezizomycotina</taxon>
        <taxon>Sordariomycetes</taxon>
        <taxon>Hypocreomycetidae</taxon>
        <taxon>Hypocreales</taxon>
        <taxon>Nectriaceae</taxon>
        <taxon>Fusarium</taxon>
    </lineage>
</organism>
<name>A0AAE8M5T2_9HYPO</name>
<evidence type="ECO:0000256" key="1">
    <source>
        <dbReference type="SAM" id="SignalP"/>
    </source>
</evidence>
<feature type="chain" id="PRO_5042206068" evidence="1">
    <location>
        <begin position="19"/>
        <end position="82"/>
    </location>
</feature>
<sequence>MKSTQNLVAAILINGVAAGMVKPAIRNETEPNTAKTFVATVTSDYSFYCPEPTAFSRGEVTYTVTEPILPLRGYHDAESIVS</sequence>
<dbReference type="Proteomes" id="UP001187734">
    <property type="component" value="Unassembled WGS sequence"/>
</dbReference>
<feature type="signal peptide" evidence="1">
    <location>
        <begin position="1"/>
        <end position="18"/>
    </location>
</feature>
<accession>A0AAE8M5T2</accession>